<feature type="active site" description="Nucleophile; methyl group acceptor" evidence="9">
    <location>
        <position position="132"/>
    </location>
</feature>
<sequence length="166" mass="17207">MSPLPAPSGLLVIDSPLGRIALRGDDTAVTGLEIAAAGRLSSDGAPDHPTPVLQRAAAQLAEYFAGRRRDFDVPVRVSGTPFQQAIWEQLRAIPFGAVRGYGELGRATGRATAGRAVGGAVGANPVPLLIPCHRVLAGDGRITGYSAGDGVTTKAWLLDHEGIAHR</sequence>
<feature type="domain" description="Methylated-DNA-[protein]-cysteine S-methyltransferase DNA binding" evidence="10">
    <location>
        <begin position="81"/>
        <end position="163"/>
    </location>
</feature>
<proteinExistence type="inferred from homology"/>
<comment type="miscellaneous">
    <text evidence="9">This enzyme catalyzes only one turnover and therefore is not strictly catalytic. According to one definition, an enzyme is a biocatalyst that acts repeatedly and over many reaction cycles.</text>
</comment>
<dbReference type="SUPFAM" id="SSF53155">
    <property type="entry name" value="Methylated DNA-protein cysteine methyltransferase domain"/>
    <property type="match status" value="1"/>
</dbReference>
<protein>
    <recommendedName>
        <fullName evidence="9">Methylated-DNA--protein-cysteine methyltransferase</fullName>
        <ecNumber evidence="9">2.1.1.63</ecNumber>
    </recommendedName>
    <alternativeName>
        <fullName evidence="9">6-O-methylguanine-DNA methyltransferase</fullName>
        <shortName evidence="9">MGMT</shortName>
    </alternativeName>
    <alternativeName>
        <fullName evidence="9">O-6-methylguanine-DNA-alkyltransferase</fullName>
    </alternativeName>
</protein>
<evidence type="ECO:0000256" key="3">
    <source>
        <dbReference type="ARBA" id="ARBA00022490"/>
    </source>
</evidence>
<dbReference type="Gene3D" id="1.10.10.10">
    <property type="entry name" value="Winged helix-like DNA-binding domain superfamily/Winged helix DNA-binding domain"/>
    <property type="match status" value="1"/>
</dbReference>
<comment type="caution">
    <text evidence="12">The sequence shown here is derived from an EMBL/GenBank/DDBJ whole genome shotgun (WGS) entry which is preliminary data.</text>
</comment>
<dbReference type="GO" id="GO:0032259">
    <property type="term" value="P:methylation"/>
    <property type="evidence" value="ECO:0007669"/>
    <property type="project" value="UniProtKB-KW"/>
</dbReference>
<gene>
    <name evidence="12" type="ORF">BJ959_002339</name>
</gene>
<dbReference type="EC" id="2.1.1.63" evidence="9"/>
<evidence type="ECO:0000256" key="4">
    <source>
        <dbReference type="ARBA" id="ARBA00022603"/>
    </source>
</evidence>
<dbReference type="PROSITE" id="PS00374">
    <property type="entry name" value="MGMT"/>
    <property type="match status" value="1"/>
</dbReference>
<feature type="domain" description="Methylguanine DNA methyltransferase ribonuclease-like" evidence="11">
    <location>
        <begin position="12"/>
        <end position="76"/>
    </location>
</feature>
<evidence type="ECO:0000256" key="2">
    <source>
        <dbReference type="ARBA" id="ARBA00008711"/>
    </source>
</evidence>
<comment type="catalytic activity">
    <reaction evidence="8 9">
        <text>a 6-O-methyl-2'-deoxyguanosine in DNA + L-cysteinyl-[protein] = S-methyl-L-cysteinyl-[protein] + a 2'-deoxyguanosine in DNA</text>
        <dbReference type="Rhea" id="RHEA:24000"/>
        <dbReference type="Rhea" id="RHEA-COMP:10131"/>
        <dbReference type="Rhea" id="RHEA-COMP:10132"/>
        <dbReference type="Rhea" id="RHEA-COMP:11367"/>
        <dbReference type="Rhea" id="RHEA-COMP:11368"/>
        <dbReference type="ChEBI" id="CHEBI:29950"/>
        <dbReference type="ChEBI" id="CHEBI:82612"/>
        <dbReference type="ChEBI" id="CHEBI:85445"/>
        <dbReference type="ChEBI" id="CHEBI:85448"/>
        <dbReference type="EC" id="2.1.1.63"/>
    </reaction>
</comment>
<dbReference type="InterPro" id="IPR023546">
    <property type="entry name" value="MGMT"/>
</dbReference>
<evidence type="ECO:0000256" key="8">
    <source>
        <dbReference type="ARBA" id="ARBA00049348"/>
    </source>
</evidence>
<dbReference type="FunFam" id="1.10.10.10:FF:000214">
    <property type="entry name" value="Methylated-DNA--protein-cysteine methyltransferase"/>
    <property type="match status" value="1"/>
</dbReference>
<comment type="subcellular location">
    <subcellularLocation>
        <location evidence="9">Cytoplasm</location>
    </subcellularLocation>
</comment>
<comment type="catalytic activity">
    <reaction evidence="1 9">
        <text>a 4-O-methyl-thymidine in DNA + L-cysteinyl-[protein] = a thymidine in DNA + S-methyl-L-cysteinyl-[protein]</text>
        <dbReference type="Rhea" id="RHEA:53428"/>
        <dbReference type="Rhea" id="RHEA-COMP:10131"/>
        <dbReference type="Rhea" id="RHEA-COMP:10132"/>
        <dbReference type="Rhea" id="RHEA-COMP:13555"/>
        <dbReference type="Rhea" id="RHEA-COMP:13556"/>
        <dbReference type="ChEBI" id="CHEBI:29950"/>
        <dbReference type="ChEBI" id="CHEBI:82612"/>
        <dbReference type="ChEBI" id="CHEBI:137386"/>
        <dbReference type="ChEBI" id="CHEBI:137387"/>
        <dbReference type="EC" id="2.1.1.63"/>
    </reaction>
</comment>
<name>A0A840X8D9_9MICO</name>
<dbReference type="RefSeq" id="WP_153982407.1">
    <property type="nucleotide sequence ID" value="NZ_BAAANZ010000008.1"/>
</dbReference>
<dbReference type="Gene3D" id="3.30.160.70">
    <property type="entry name" value="Methylated DNA-protein cysteine methyltransferase domain"/>
    <property type="match status" value="1"/>
</dbReference>
<dbReference type="GO" id="GO:0006307">
    <property type="term" value="P:DNA alkylation repair"/>
    <property type="evidence" value="ECO:0007669"/>
    <property type="project" value="UniProtKB-UniRule"/>
</dbReference>
<dbReference type="SUPFAM" id="SSF46767">
    <property type="entry name" value="Methylated DNA-protein cysteine methyltransferase, C-terminal domain"/>
    <property type="match status" value="1"/>
</dbReference>
<evidence type="ECO:0000256" key="7">
    <source>
        <dbReference type="ARBA" id="ARBA00023204"/>
    </source>
</evidence>
<dbReference type="InterPro" id="IPR001497">
    <property type="entry name" value="MethylDNA_cys_MeTrfase_AS"/>
</dbReference>
<keyword evidence="5 9" id="KW-0808">Transferase</keyword>
<evidence type="ECO:0000259" key="11">
    <source>
        <dbReference type="Pfam" id="PF02870"/>
    </source>
</evidence>
<keyword evidence="7 9" id="KW-0234">DNA repair</keyword>
<dbReference type="GO" id="GO:0003908">
    <property type="term" value="F:methylated-DNA-[protein]-cysteine S-methyltransferase activity"/>
    <property type="evidence" value="ECO:0007669"/>
    <property type="project" value="UniProtKB-UniRule"/>
</dbReference>
<dbReference type="PANTHER" id="PTHR10815">
    <property type="entry name" value="METHYLATED-DNA--PROTEIN-CYSTEINE METHYLTRANSFERASE"/>
    <property type="match status" value="1"/>
</dbReference>
<dbReference type="InterPro" id="IPR008332">
    <property type="entry name" value="MethylG_MeTrfase_N"/>
</dbReference>
<dbReference type="Proteomes" id="UP000552883">
    <property type="component" value="Unassembled WGS sequence"/>
</dbReference>
<dbReference type="NCBIfam" id="TIGR00589">
    <property type="entry name" value="ogt"/>
    <property type="match status" value="1"/>
</dbReference>
<evidence type="ECO:0000259" key="10">
    <source>
        <dbReference type="Pfam" id="PF01035"/>
    </source>
</evidence>
<dbReference type="EMBL" id="JACHBS010000001">
    <property type="protein sequence ID" value="MBB5618843.1"/>
    <property type="molecule type" value="Genomic_DNA"/>
</dbReference>
<keyword evidence="6 9" id="KW-0227">DNA damage</keyword>
<dbReference type="InterPro" id="IPR036631">
    <property type="entry name" value="MGMT_N_sf"/>
</dbReference>
<evidence type="ECO:0000256" key="1">
    <source>
        <dbReference type="ARBA" id="ARBA00001286"/>
    </source>
</evidence>
<dbReference type="Pfam" id="PF01035">
    <property type="entry name" value="DNA_binding_1"/>
    <property type="match status" value="1"/>
</dbReference>
<reference evidence="12 13" key="1">
    <citation type="submission" date="2020-08" db="EMBL/GenBank/DDBJ databases">
        <title>Sequencing the genomes of 1000 actinobacteria strains.</title>
        <authorList>
            <person name="Klenk H.-P."/>
        </authorList>
    </citation>
    <scope>NUCLEOTIDE SEQUENCE [LARGE SCALE GENOMIC DNA]</scope>
    <source>
        <strain evidence="12 13">DSM 23889</strain>
    </source>
</reference>
<evidence type="ECO:0000256" key="5">
    <source>
        <dbReference type="ARBA" id="ARBA00022679"/>
    </source>
</evidence>
<dbReference type="CDD" id="cd06445">
    <property type="entry name" value="ATase"/>
    <property type="match status" value="1"/>
</dbReference>
<dbReference type="InterPro" id="IPR036388">
    <property type="entry name" value="WH-like_DNA-bd_sf"/>
</dbReference>
<comment type="function">
    <text evidence="9">Involved in the cellular defense against the biological effects of O6-methylguanine (O6-MeG) and O4-methylthymine (O4-MeT) in DNA. Repairs the methylated nucleobase in DNA by stoichiometrically transferring the methyl group to a cysteine residue in the enzyme. This is a suicide reaction: the enzyme is irreversibly inactivated.</text>
</comment>
<dbReference type="AlphaFoldDB" id="A0A840X8D9"/>
<evidence type="ECO:0000313" key="13">
    <source>
        <dbReference type="Proteomes" id="UP000552883"/>
    </source>
</evidence>
<dbReference type="InterPro" id="IPR036217">
    <property type="entry name" value="MethylDNA_cys_MeTrfase_DNAb"/>
</dbReference>
<dbReference type="InterPro" id="IPR014048">
    <property type="entry name" value="MethylDNA_cys_MeTrfase_DNA-bd"/>
</dbReference>
<comment type="similarity">
    <text evidence="2 9">Belongs to the MGMT family.</text>
</comment>
<evidence type="ECO:0000313" key="12">
    <source>
        <dbReference type="EMBL" id="MBB5618843.1"/>
    </source>
</evidence>
<keyword evidence="13" id="KW-1185">Reference proteome</keyword>
<dbReference type="HAMAP" id="MF_00772">
    <property type="entry name" value="OGT"/>
    <property type="match status" value="1"/>
</dbReference>
<dbReference type="GO" id="GO:0005737">
    <property type="term" value="C:cytoplasm"/>
    <property type="evidence" value="ECO:0007669"/>
    <property type="project" value="UniProtKB-SubCell"/>
</dbReference>
<evidence type="ECO:0000256" key="6">
    <source>
        <dbReference type="ARBA" id="ARBA00022763"/>
    </source>
</evidence>
<evidence type="ECO:0000256" key="9">
    <source>
        <dbReference type="HAMAP-Rule" id="MF_00772"/>
    </source>
</evidence>
<dbReference type="OrthoDB" id="9802228at2"/>
<dbReference type="Pfam" id="PF02870">
    <property type="entry name" value="Methyltransf_1N"/>
    <property type="match status" value="1"/>
</dbReference>
<keyword evidence="3 9" id="KW-0963">Cytoplasm</keyword>
<dbReference type="PANTHER" id="PTHR10815:SF13">
    <property type="entry name" value="METHYLATED-DNA--PROTEIN-CYSTEINE METHYLTRANSFERASE"/>
    <property type="match status" value="1"/>
</dbReference>
<keyword evidence="4 9" id="KW-0489">Methyltransferase</keyword>
<accession>A0A840X8D9</accession>
<organism evidence="12 13">
    <name type="scientific">Microcella frigidaquae</name>
    <dbReference type="NCBI Taxonomy" id="424758"/>
    <lineage>
        <taxon>Bacteria</taxon>
        <taxon>Bacillati</taxon>
        <taxon>Actinomycetota</taxon>
        <taxon>Actinomycetes</taxon>
        <taxon>Micrococcales</taxon>
        <taxon>Microbacteriaceae</taxon>
        <taxon>Microcella</taxon>
    </lineage>
</organism>